<protein>
    <submittedName>
        <fullName evidence="2">Uncharacterized protein</fullName>
    </submittedName>
</protein>
<dbReference type="GO" id="GO:0016491">
    <property type="term" value="F:oxidoreductase activity"/>
    <property type="evidence" value="ECO:0007669"/>
    <property type="project" value="UniProtKB-KW"/>
</dbReference>
<dbReference type="Proteomes" id="UP001203297">
    <property type="component" value="Unassembled WGS sequence"/>
</dbReference>
<dbReference type="EMBL" id="WTXG01000017">
    <property type="protein sequence ID" value="KAI0300669.1"/>
    <property type="molecule type" value="Genomic_DNA"/>
</dbReference>
<dbReference type="InterPro" id="IPR025337">
    <property type="entry name" value="Questin_oxidase-like"/>
</dbReference>
<evidence type="ECO:0000313" key="2">
    <source>
        <dbReference type="EMBL" id="KAI0300669.1"/>
    </source>
</evidence>
<accession>A0AAD4M495</accession>
<reference evidence="2" key="1">
    <citation type="journal article" date="2022" name="New Phytol.">
        <title>Evolutionary transition to the ectomycorrhizal habit in the genomes of a hyperdiverse lineage of mushroom-forming fungi.</title>
        <authorList>
            <person name="Looney B."/>
            <person name="Miyauchi S."/>
            <person name="Morin E."/>
            <person name="Drula E."/>
            <person name="Courty P.E."/>
            <person name="Kohler A."/>
            <person name="Kuo A."/>
            <person name="LaButti K."/>
            <person name="Pangilinan J."/>
            <person name="Lipzen A."/>
            <person name="Riley R."/>
            <person name="Andreopoulos W."/>
            <person name="He G."/>
            <person name="Johnson J."/>
            <person name="Nolan M."/>
            <person name="Tritt A."/>
            <person name="Barry K.W."/>
            <person name="Grigoriev I.V."/>
            <person name="Nagy L.G."/>
            <person name="Hibbett D."/>
            <person name="Henrissat B."/>
            <person name="Matheny P.B."/>
            <person name="Labbe J."/>
            <person name="Martin F.M."/>
        </authorList>
    </citation>
    <scope>NUCLEOTIDE SEQUENCE</scope>
    <source>
        <strain evidence="2">BPL690</strain>
    </source>
</reference>
<comment type="caution">
    <text evidence="2">The sequence shown here is derived from an EMBL/GenBank/DDBJ whole genome shotgun (WGS) entry which is preliminary data.</text>
</comment>
<name>A0AAD4M495_9AGAM</name>
<organism evidence="2 3">
    <name type="scientific">Multifurca ochricompacta</name>
    <dbReference type="NCBI Taxonomy" id="376703"/>
    <lineage>
        <taxon>Eukaryota</taxon>
        <taxon>Fungi</taxon>
        <taxon>Dikarya</taxon>
        <taxon>Basidiomycota</taxon>
        <taxon>Agaricomycotina</taxon>
        <taxon>Agaricomycetes</taxon>
        <taxon>Russulales</taxon>
        <taxon>Russulaceae</taxon>
        <taxon>Multifurca</taxon>
    </lineage>
</organism>
<keyword evidence="3" id="KW-1185">Reference proteome</keyword>
<evidence type="ECO:0000313" key="3">
    <source>
        <dbReference type="Proteomes" id="UP001203297"/>
    </source>
</evidence>
<proteinExistence type="predicted"/>
<evidence type="ECO:0000256" key="1">
    <source>
        <dbReference type="ARBA" id="ARBA00023002"/>
    </source>
</evidence>
<dbReference type="PANTHER" id="PTHR35870:SF1">
    <property type="entry name" value="PROTEIN, PUTATIVE (AFU_ORTHOLOGUE AFUA_5G03330)-RELATED"/>
    <property type="match status" value="1"/>
</dbReference>
<dbReference type="AlphaFoldDB" id="A0AAD4M495"/>
<keyword evidence="1" id="KW-0560">Oxidoreductase</keyword>
<dbReference type="Pfam" id="PF14027">
    <property type="entry name" value="Questin_oxidase"/>
    <property type="match status" value="1"/>
</dbReference>
<sequence>MERGSSLDNEDDGQALSLDKLYPLPSKGVPLVLLPPAVTPVNPTSSDTAAARVLQRVLRHNREHHHAYIKNKWFHNHAAHHMVAIFALGASSQLIERAYGAYDNLTPAYESPESITDSNFVEHLGKERFYAAYVAYFSRYVMDHSPLEAFQHFFFSPAYNVRQPCNPCGATGQKKAKDPAMLSRLFSGLLHPFIHAAYGIEFGLPGQLAEGLAQAAVQRSEQNIFLPAHVFTELTNELEPKSGLVPDRDSHGRAYSGRCVFAVTPPKKYVHQYSATLKGVGPAVKALVREWEEDWLQGALCDADVEMRLVGMVEEVIWGNVIWFGVGGWTLRDENAGKAIDADFYVMHLVTSSIFLLTLILPSASTPSPTLLLLRQRLVLLRTYLAVSVSVYISRGRAQTPLPIEEFYVATQAHVVRVNRAGGVGISIPARDEHELAKTWESILSTAITHSDDHLPKMIRALAAFAARWGKRRASPGYYFAGHLPHSGRLDGTLFVRVAALVIDRFVRTTTTTSAVMSWALGEGEGEGGWDNISGDLP</sequence>
<dbReference type="PANTHER" id="PTHR35870">
    <property type="entry name" value="PROTEIN, PUTATIVE (AFU_ORTHOLOGUE AFUA_5G03330)-RELATED"/>
    <property type="match status" value="1"/>
</dbReference>
<gene>
    <name evidence="2" type="ORF">B0F90DRAFT_1668214</name>
</gene>